<keyword evidence="3" id="KW-1185">Reference proteome</keyword>
<dbReference type="OrthoDB" id="6370791at2759"/>
<dbReference type="AlphaFoldDB" id="A0A8J9VZZ9"/>
<accession>A0A8J9VZZ9</accession>
<dbReference type="EMBL" id="OV170223">
    <property type="protein sequence ID" value="CAH0722637.1"/>
    <property type="molecule type" value="Genomic_DNA"/>
</dbReference>
<reference evidence="2" key="1">
    <citation type="submission" date="2021-12" db="EMBL/GenBank/DDBJ databases">
        <authorList>
            <person name="Martin H S."/>
        </authorList>
    </citation>
    <scope>NUCLEOTIDE SEQUENCE</scope>
</reference>
<evidence type="ECO:0000313" key="3">
    <source>
        <dbReference type="Proteomes" id="UP000838878"/>
    </source>
</evidence>
<feature type="signal peptide" evidence="1">
    <location>
        <begin position="1"/>
        <end position="16"/>
    </location>
</feature>
<evidence type="ECO:0000313" key="2">
    <source>
        <dbReference type="EMBL" id="CAH0722637.1"/>
    </source>
</evidence>
<keyword evidence="1" id="KW-0732">Signal</keyword>
<gene>
    <name evidence="2" type="ORF">BINO364_LOCUS8568</name>
</gene>
<sequence>MKIVLILFAILIVGYSKDVPKRNLKFNSYAVIRQLFEMIKYNIKNGHFEKDLPALDPFQFINKTIEMLLPHNALSLHADFKNGVFKGLANFQLEEVDFVRDEIAMDLLIRFPSLTFTSGSMEIRNYIFGGRVYLMQSKDEKSVLIRNISHPQFNIEQIVSRLDFDKNIDNIINAIIDDLLANYFTRFNQYVSHICADDVMDLVNYFLNKLDTWTIFAVLLW</sequence>
<dbReference type="InterPro" id="IPR038606">
    <property type="entry name" value="To_sf"/>
</dbReference>
<dbReference type="Proteomes" id="UP000838878">
    <property type="component" value="Chromosome 3"/>
</dbReference>
<protein>
    <submittedName>
        <fullName evidence="2">Uncharacterized protein</fullName>
    </submittedName>
</protein>
<name>A0A8J9VZZ9_9NEOP</name>
<dbReference type="InterPro" id="IPR010562">
    <property type="entry name" value="Haemolymph_juvenile_hormone-bd"/>
</dbReference>
<dbReference type="Gene3D" id="3.15.10.30">
    <property type="entry name" value="Haemolymph juvenile hormone binding protein"/>
    <property type="match status" value="1"/>
</dbReference>
<organism evidence="2 3">
    <name type="scientific">Brenthis ino</name>
    <name type="common">lesser marbled fritillary</name>
    <dbReference type="NCBI Taxonomy" id="405034"/>
    <lineage>
        <taxon>Eukaryota</taxon>
        <taxon>Metazoa</taxon>
        <taxon>Ecdysozoa</taxon>
        <taxon>Arthropoda</taxon>
        <taxon>Hexapoda</taxon>
        <taxon>Insecta</taxon>
        <taxon>Pterygota</taxon>
        <taxon>Neoptera</taxon>
        <taxon>Endopterygota</taxon>
        <taxon>Lepidoptera</taxon>
        <taxon>Glossata</taxon>
        <taxon>Ditrysia</taxon>
        <taxon>Papilionoidea</taxon>
        <taxon>Nymphalidae</taxon>
        <taxon>Heliconiinae</taxon>
        <taxon>Argynnini</taxon>
        <taxon>Brenthis</taxon>
    </lineage>
</organism>
<feature type="non-terminal residue" evidence="2">
    <location>
        <position position="221"/>
    </location>
</feature>
<proteinExistence type="predicted"/>
<dbReference type="Pfam" id="PF06585">
    <property type="entry name" value="JHBP"/>
    <property type="match status" value="1"/>
</dbReference>
<feature type="chain" id="PRO_5035445199" evidence="1">
    <location>
        <begin position="17"/>
        <end position="221"/>
    </location>
</feature>
<evidence type="ECO:0000256" key="1">
    <source>
        <dbReference type="SAM" id="SignalP"/>
    </source>
</evidence>